<organism evidence="7 8">
    <name type="scientific">Thiohalorhabdus denitrificans</name>
    <dbReference type="NCBI Taxonomy" id="381306"/>
    <lineage>
        <taxon>Bacteria</taxon>
        <taxon>Pseudomonadati</taxon>
        <taxon>Pseudomonadota</taxon>
        <taxon>Gammaproteobacteria</taxon>
        <taxon>Thiohalorhabdales</taxon>
        <taxon>Thiohalorhabdaceae</taxon>
        <taxon>Thiohalorhabdus</taxon>
    </lineage>
</organism>
<accession>A0A0P9GK25</accession>
<dbReference type="Proteomes" id="UP000183104">
    <property type="component" value="Unassembled WGS sequence"/>
</dbReference>
<evidence type="ECO:0000313" key="8">
    <source>
        <dbReference type="Proteomes" id="UP000183104"/>
    </source>
</evidence>
<gene>
    <name evidence="7" type="ORF">SAMN05661077_2687</name>
</gene>
<evidence type="ECO:0000313" key="7">
    <source>
        <dbReference type="EMBL" id="SCY61402.1"/>
    </source>
</evidence>
<dbReference type="AlphaFoldDB" id="A0A0P9GK25"/>
<feature type="transmembrane region" description="Helical" evidence="6">
    <location>
        <begin position="69"/>
        <end position="92"/>
    </location>
</feature>
<evidence type="ECO:0000256" key="6">
    <source>
        <dbReference type="SAM" id="Phobius"/>
    </source>
</evidence>
<evidence type="ECO:0000256" key="5">
    <source>
        <dbReference type="ARBA" id="ARBA00023136"/>
    </source>
</evidence>
<comment type="subcellular location">
    <subcellularLocation>
        <location evidence="1">Cell membrane</location>
        <topology evidence="1">Multi-pass membrane protein</topology>
    </subcellularLocation>
</comment>
<keyword evidence="3 6" id="KW-0812">Transmembrane</keyword>
<evidence type="ECO:0000256" key="2">
    <source>
        <dbReference type="ARBA" id="ARBA00022475"/>
    </source>
</evidence>
<name>A0A0P9GK25_9GAMM</name>
<keyword evidence="5 6" id="KW-0472">Membrane</keyword>
<keyword evidence="2" id="KW-1003">Cell membrane</keyword>
<dbReference type="InterPro" id="IPR005171">
    <property type="entry name" value="Cyt_c_oxidase_su4_prok"/>
</dbReference>
<dbReference type="STRING" id="381306.AN478_06620"/>
<dbReference type="RefSeq" id="WP_054965830.1">
    <property type="nucleotide sequence ID" value="NZ_FMUN01000008.1"/>
</dbReference>
<dbReference type="EMBL" id="FMUN01000008">
    <property type="protein sequence ID" value="SCY61402.1"/>
    <property type="molecule type" value="Genomic_DNA"/>
</dbReference>
<reference evidence="8" key="1">
    <citation type="submission" date="2016-10" db="EMBL/GenBank/DDBJ databases">
        <authorList>
            <person name="Varghese N."/>
        </authorList>
    </citation>
    <scope>NUCLEOTIDE SEQUENCE [LARGE SCALE GENOMIC DNA]</scope>
    <source>
        <strain evidence="8">HL 19</strain>
    </source>
</reference>
<evidence type="ECO:0000256" key="3">
    <source>
        <dbReference type="ARBA" id="ARBA00022692"/>
    </source>
</evidence>
<keyword evidence="8" id="KW-1185">Reference proteome</keyword>
<sequence length="94" mass="9995">MNRFARSTVPEPAATATWLLLLALTGATYAIGEFGVEGPVLIFGALGIALLKGRLIAWRYMELARVRPLWRLVLGAWLAAVGGLIATAFLLAGS</sequence>
<protein>
    <submittedName>
        <fullName evidence="7">Cytochrome C oxidase subunit IV</fullName>
    </submittedName>
</protein>
<dbReference type="GO" id="GO:0005886">
    <property type="term" value="C:plasma membrane"/>
    <property type="evidence" value="ECO:0007669"/>
    <property type="project" value="UniProtKB-SubCell"/>
</dbReference>
<keyword evidence="4 6" id="KW-1133">Transmembrane helix</keyword>
<feature type="transmembrane region" description="Helical" evidence="6">
    <location>
        <begin position="40"/>
        <end position="57"/>
    </location>
</feature>
<proteinExistence type="predicted"/>
<evidence type="ECO:0000256" key="1">
    <source>
        <dbReference type="ARBA" id="ARBA00004651"/>
    </source>
</evidence>
<evidence type="ECO:0000256" key="4">
    <source>
        <dbReference type="ARBA" id="ARBA00022989"/>
    </source>
</evidence>
<dbReference type="Pfam" id="PF03626">
    <property type="entry name" value="COX4_pro"/>
    <property type="match status" value="1"/>
</dbReference>